<dbReference type="PATRIC" id="fig|1359193.3.peg.950"/>
<gene>
    <name evidence="1" type="ORF">RBEAN4_0985</name>
</gene>
<dbReference type="RefSeq" id="WP_197065774.1">
    <property type="nucleotide sequence ID" value="NZ_LAOI01000001.1"/>
</dbReference>
<accession>A0A0F3QEW4</accession>
<organism evidence="1 2">
    <name type="scientific">Rickettsia bellii str. RML An4</name>
    <dbReference type="NCBI Taxonomy" id="1359193"/>
    <lineage>
        <taxon>Bacteria</taxon>
        <taxon>Pseudomonadati</taxon>
        <taxon>Pseudomonadota</taxon>
        <taxon>Alphaproteobacteria</taxon>
        <taxon>Rickettsiales</taxon>
        <taxon>Rickettsiaceae</taxon>
        <taxon>Rickettsieae</taxon>
        <taxon>Rickettsia</taxon>
        <taxon>belli group</taxon>
    </lineage>
</organism>
<reference evidence="1 2" key="1">
    <citation type="submission" date="2015-02" db="EMBL/GenBank/DDBJ databases">
        <title>Genome Sequencing of Rickettsiales.</title>
        <authorList>
            <person name="Daugherty S.C."/>
            <person name="Su Q."/>
            <person name="Abolude K."/>
            <person name="Beier-Sexton M."/>
            <person name="Carlyon J.A."/>
            <person name="Carter R."/>
            <person name="Day N.P."/>
            <person name="Dumler S.J."/>
            <person name="Dyachenko V."/>
            <person name="Godinez A."/>
            <person name="Kurtti T.J."/>
            <person name="Lichay M."/>
            <person name="Mullins K.E."/>
            <person name="Ott S."/>
            <person name="Pappas-Brown V."/>
            <person name="Paris D.H."/>
            <person name="Patel P."/>
            <person name="Richards A.L."/>
            <person name="Sadzewicz L."/>
            <person name="Sears K."/>
            <person name="Seidman D."/>
            <person name="Sengamalay N."/>
            <person name="Stenos J."/>
            <person name="Tallon L.J."/>
            <person name="Vincent G."/>
            <person name="Fraser C.M."/>
            <person name="Munderloh U."/>
            <person name="Dunning-Hotopp J.C."/>
        </authorList>
    </citation>
    <scope>NUCLEOTIDE SEQUENCE [LARGE SCALE GENOMIC DNA]</scope>
    <source>
        <strain evidence="1 2">RML An4</strain>
    </source>
</reference>
<comment type="caution">
    <text evidence="1">The sequence shown here is derived from an EMBL/GenBank/DDBJ whole genome shotgun (WGS) entry which is preliminary data.</text>
</comment>
<sequence length="49" mass="5725">MKWYLDNPNVDTDIKAQAIKLVLSKGSNIAIDLDRRTIICLAWRFQKTF</sequence>
<keyword evidence="2" id="KW-1185">Reference proteome</keyword>
<proteinExistence type="predicted"/>
<name>A0A0F3QEW4_RICBE</name>
<protein>
    <submittedName>
        <fullName evidence="1">Uncharacterized protein</fullName>
    </submittedName>
</protein>
<dbReference type="EMBL" id="LAOI01000001">
    <property type="protein sequence ID" value="KJV89989.1"/>
    <property type="molecule type" value="Genomic_DNA"/>
</dbReference>
<evidence type="ECO:0000313" key="1">
    <source>
        <dbReference type="EMBL" id="KJV89989.1"/>
    </source>
</evidence>
<dbReference type="Proteomes" id="UP000033661">
    <property type="component" value="Unassembled WGS sequence"/>
</dbReference>
<dbReference type="AlphaFoldDB" id="A0A0F3QEW4"/>
<evidence type="ECO:0000313" key="2">
    <source>
        <dbReference type="Proteomes" id="UP000033661"/>
    </source>
</evidence>